<protein>
    <submittedName>
        <fullName evidence="1">Uncharacterized protein</fullName>
    </submittedName>
</protein>
<evidence type="ECO:0000313" key="2">
    <source>
        <dbReference type="Proteomes" id="UP001564408"/>
    </source>
</evidence>
<reference evidence="1 2" key="1">
    <citation type="submission" date="2024-05" db="EMBL/GenBank/DDBJ databases">
        <title>Genome Sequence and Characterization of the New Strain Purple Sulfur Bacterium of Genus Thioalkalicoccus.</title>
        <authorList>
            <person name="Bryantseva I.A."/>
            <person name="Kyndt J.A."/>
            <person name="Imhoff J.F."/>
        </authorList>
    </citation>
    <scope>NUCLEOTIDE SEQUENCE [LARGE SCALE GENOMIC DNA]</scope>
    <source>
        <strain evidence="1 2">Um2</strain>
    </source>
</reference>
<dbReference type="Proteomes" id="UP001564408">
    <property type="component" value="Unassembled WGS sequence"/>
</dbReference>
<sequence length="79" mass="8946">MHAHTAAVPATEPRTARRFIPLTQWNNYHPWPPAGGMRHLRFHCDSNGFASAFVKVGNRVLVDENEFFRCVDRANGRAA</sequence>
<dbReference type="RefSeq" id="WP_369666069.1">
    <property type="nucleotide sequence ID" value="NZ_JBDKXB010000004.1"/>
</dbReference>
<comment type="caution">
    <text evidence="1">The sequence shown here is derived from an EMBL/GenBank/DDBJ whole genome shotgun (WGS) entry which is preliminary data.</text>
</comment>
<evidence type="ECO:0000313" key="1">
    <source>
        <dbReference type="EMBL" id="MEY6431686.1"/>
    </source>
</evidence>
<organism evidence="1 2">
    <name type="scientific">Thioalkalicoccus limnaeus</name>
    <dbReference type="NCBI Taxonomy" id="120681"/>
    <lineage>
        <taxon>Bacteria</taxon>
        <taxon>Pseudomonadati</taxon>
        <taxon>Pseudomonadota</taxon>
        <taxon>Gammaproteobacteria</taxon>
        <taxon>Chromatiales</taxon>
        <taxon>Chromatiaceae</taxon>
        <taxon>Thioalkalicoccus</taxon>
    </lineage>
</organism>
<name>A0ABV4BBE4_9GAMM</name>
<keyword evidence="2" id="KW-1185">Reference proteome</keyword>
<dbReference type="EMBL" id="JBDKXB010000004">
    <property type="protein sequence ID" value="MEY6431686.1"/>
    <property type="molecule type" value="Genomic_DNA"/>
</dbReference>
<gene>
    <name evidence="1" type="ORF">ABC977_04605</name>
</gene>
<accession>A0ABV4BBE4</accession>
<proteinExistence type="predicted"/>